<dbReference type="InterPro" id="IPR019253">
    <property type="entry name" value="DUF2244_TM"/>
</dbReference>
<keyword evidence="1" id="KW-0812">Transmembrane</keyword>
<comment type="caution">
    <text evidence="2">The sequence shown here is derived from an EMBL/GenBank/DDBJ whole genome shotgun (WGS) entry which is preliminary data.</text>
</comment>
<dbReference type="Proteomes" id="UP001226762">
    <property type="component" value="Unassembled WGS sequence"/>
</dbReference>
<reference evidence="2" key="2">
    <citation type="submission" date="2023-02" db="EMBL/GenBank/DDBJ databases">
        <title>'Rhodoalgimonas zhirmunskyi' gen. nov., isolated from a red alga.</title>
        <authorList>
            <person name="Nedashkovskaya O.I."/>
            <person name="Otstavnykh N.Y."/>
            <person name="Bystritskaya E.P."/>
            <person name="Balabanova L.A."/>
            <person name="Isaeva M.P."/>
        </authorList>
    </citation>
    <scope>NUCLEOTIDE SEQUENCE</scope>
    <source>
        <strain evidence="2">KCTC 52189</strain>
    </source>
</reference>
<reference evidence="2" key="1">
    <citation type="submission" date="2022-07" db="EMBL/GenBank/DDBJ databases">
        <authorList>
            <person name="Otstavnykh N."/>
            <person name="Isaeva M."/>
            <person name="Bystritskaya E."/>
        </authorList>
    </citation>
    <scope>NUCLEOTIDE SEQUENCE</scope>
    <source>
        <strain evidence="2">KCTC 52189</strain>
    </source>
</reference>
<keyword evidence="1" id="KW-1133">Transmembrane helix</keyword>
<evidence type="ECO:0000256" key="1">
    <source>
        <dbReference type="SAM" id="Phobius"/>
    </source>
</evidence>
<keyword evidence="3" id="KW-1185">Reference proteome</keyword>
<organism evidence="2 3">
    <name type="scientific">Marimonas arenosa</name>
    <dbReference type="NCBI Taxonomy" id="1795305"/>
    <lineage>
        <taxon>Bacteria</taxon>
        <taxon>Pseudomonadati</taxon>
        <taxon>Pseudomonadota</taxon>
        <taxon>Alphaproteobacteria</taxon>
        <taxon>Rhodobacterales</taxon>
        <taxon>Paracoccaceae</taxon>
        <taxon>Marimonas</taxon>
    </lineage>
</organism>
<sequence>MPHRWSNTSQKCEATLWPHRSLPRRGFAAIILMAFLLATVPLYGLLGTVFLWGLLPFLLAVVAGLWWALEHTYRTAEVLEVLTTTPQDTTLIHQPRKGDVLEWRCNTYWVRAKIYPTGGPVPYYITLSGNGREVEIGSFLSEKERRRLISEIEVALGEMKSTHPSGA</sequence>
<dbReference type="AlphaFoldDB" id="A0AAE3WG66"/>
<dbReference type="RefSeq" id="WP_306736335.1">
    <property type="nucleotide sequence ID" value="NZ_JANHAX010000004.1"/>
</dbReference>
<accession>A0AAE3WG66</accession>
<dbReference type="Pfam" id="PF10003">
    <property type="entry name" value="DUF2244"/>
    <property type="match status" value="1"/>
</dbReference>
<gene>
    <name evidence="2" type="ORF">NO357_14175</name>
</gene>
<evidence type="ECO:0000313" key="2">
    <source>
        <dbReference type="EMBL" id="MDQ2091048.1"/>
    </source>
</evidence>
<feature type="transmembrane region" description="Helical" evidence="1">
    <location>
        <begin position="49"/>
        <end position="69"/>
    </location>
</feature>
<evidence type="ECO:0000313" key="3">
    <source>
        <dbReference type="Proteomes" id="UP001226762"/>
    </source>
</evidence>
<dbReference type="EMBL" id="JANHAX010000004">
    <property type="protein sequence ID" value="MDQ2091048.1"/>
    <property type="molecule type" value="Genomic_DNA"/>
</dbReference>
<feature type="transmembrane region" description="Helical" evidence="1">
    <location>
        <begin position="26"/>
        <end position="43"/>
    </location>
</feature>
<proteinExistence type="predicted"/>
<name>A0AAE3WG66_9RHOB</name>
<keyword evidence="1" id="KW-0472">Membrane</keyword>
<protein>
    <submittedName>
        <fullName evidence="2">DUF2244 domain-containing protein</fullName>
    </submittedName>
</protein>